<feature type="compositionally biased region" description="Basic and acidic residues" evidence="1">
    <location>
        <begin position="47"/>
        <end position="56"/>
    </location>
</feature>
<dbReference type="EMBL" id="KD112523">
    <property type="protein sequence ID" value="EMS60221.1"/>
    <property type="molecule type" value="Genomic_DNA"/>
</dbReference>
<gene>
    <name evidence="2" type="ORF">TRIUR3_23379</name>
</gene>
<proteinExistence type="predicted"/>
<dbReference type="AlphaFoldDB" id="M7ZKR3"/>
<reference evidence="2" key="1">
    <citation type="journal article" date="2013" name="Nature">
        <title>Draft genome of the wheat A-genome progenitor Triticum urartu.</title>
        <authorList>
            <person name="Ling H.Q."/>
            <person name="Zhao S."/>
            <person name="Liu D."/>
            <person name="Wang J."/>
            <person name="Sun H."/>
            <person name="Zhang C."/>
            <person name="Fan H."/>
            <person name="Li D."/>
            <person name="Dong L."/>
            <person name="Tao Y."/>
            <person name="Gao C."/>
            <person name="Wu H."/>
            <person name="Li Y."/>
            <person name="Cui Y."/>
            <person name="Guo X."/>
            <person name="Zheng S."/>
            <person name="Wang B."/>
            <person name="Yu K."/>
            <person name="Liang Q."/>
            <person name="Yang W."/>
            <person name="Lou X."/>
            <person name="Chen J."/>
            <person name="Feng M."/>
            <person name="Jian J."/>
            <person name="Zhang X."/>
            <person name="Luo G."/>
            <person name="Jiang Y."/>
            <person name="Liu J."/>
            <person name="Wang Z."/>
            <person name="Sha Y."/>
            <person name="Zhang B."/>
            <person name="Wu H."/>
            <person name="Tang D."/>
            <person name="Shen Q."/>
            <person name="Xue P."/>
            <person name="Zou S."/>
            <person name="Wang X."/>
            <person name="Liu X."/>
            <person name="Wang F."/>
            <person name="Yang Y."/>
            <person name="An X."/>
            <person name="Dong Z."/>
            <person name="Zhang K."/>
            <person name="Zhang X."/>
            <person name="Luo M.C."/>
            <person name="Dvorak J."/>
            <person name="Tong Y."/>
            <person name="Wang J."/>
            <person name="Yang H."/>
            <person name="Li Z."/>
            <person name="Wang D."/>
            <person name="Zhang A."/>
            <person name="Wang J."/>
        </authorList>
    </citation>
    <scope>NUCLEOTIDE SEQUENCE</scope>
</reference>
<accession>M7ZKR3</accession>
<evidence type="ECO:0000256" key="1">
    <source>
        <dbReference type="SAM" id="MobiDB-lite"/>
    </source>
</evidence>
<sequence>MASPASSASRTELRLRQRVLPPSLFAVGLDRLQQHPHGDAPLGTRANTHDRLNSWR</sequence>
<feature type="region of interest" description="Disordered" evidence="1">
    <location>
        <begin position="31"/>
        <end position="56"/>
    </location>
</feature>
<organism evidence="2">
    <name type="scientific">Triticum urartu</name>
    <name type="common">Red wild einkorn</name>
    <name type="synonym">Crithodium urartu</name>
    <dbReference type="NCBI Taxonomy" id="4572"/>
    <lineage>
        <taxon>Eukaryota</taxon>
        <taxon>Viridiplantae</taxon>
        <taxon>Streptophyta</taxon>
        <taxon>Embryophyta</taxon>
        <taxon>Tracheophyta</taxon>
        <taxon>Spermatophyta</taxon>
        <taxon>Magnoliopsida</taxon>
        <taxon>Liliopsida</taxon>
        <taxon>Poales</taxon>
        <taxon>Poaceae</taxon>
        <taxon>BOP clade</taxon>
        <taxon>Pooideae</taxon>
        <taxon>Triticodae</taxon>
        <taxon>Triticeae</taxon>
        <taxon>Triticinae</taxon>
        <taxon>Triticum</taxon>
    </lineage>
</organism>
<protein>
    <submittedName>
        <fullName evidence="2">Uncharacterized protein</fullName>
    </submittedName>
</protein>
<evidence type="ECO:0000313" key="2">
    <source>
        <dbReference type="EMBL" id="EMS60221.1"/>
    </source>
</evidence>
<name>M7ZKR3_TRIUA</name>